<dbReference type="Proteomes" id="UP000182489">
    <property type="component" value="Unassembled WGS sequence"/>
</dbReference>
<name>A0AB38C389_9BURK</name>
<evidence type="ECO:0000313" key="2">
    <source>
        <dbReference type="EMBL" id="SFX13757.1"/>
    </source>
</evidence>
<sequence>MDVTVSSWLVIALGMLGANLPFLNEKLFAAVPLKKAAQAEQGWRKPLALRLLEMVILYFIVGAVAFALEARIGNGFPQTWEFYAITGCLFLVLAFPGFVGRYLRKRR</sequence>
<keyword evidence="1" id="KW-0812">Transmembrane</keyword>
<dbReference type="PIRSF" id="PIRSF019883">
    <property type="entry name" value="UCP019883"/>
    <property type="match status" value="1"/>
</dbReference>
<accession>A0AB38C389</accession>
<dbReference type="InterPro" id="IPR016768">
    <property type="entry name" value="UCP019883"/>
</dbReference>
<dbReference type="Pfam" id="PF10993">
    <property type="entry name" value="DUF2818"/>
    <property type="match status" value="1"/>
</dbReference>
<proteinExistence type="predicted"/>
<organism evidence="2 3">
    <name type="scientific">Janthinobacterium lividum</name>
    <dbReference type="NCBI Taxonomy" id="29581"/>
    <lineage>
        <taxon>Bacteria</taxon>
        <taxon>Pseudomonadati</taxon>
        <taxon>Pseudomonadota</taxon>
        <taxon>Betaproteobacteria</taxon>
        <taxon>Burkholderiales</taxon>
        <taxon>Oxalobacteraceae</taxon>
        <taxon>Janthinobacterium</taxon>
    </lineage>
</organism>
<evidence type="ECO:0000256" key="1">
    <source>
        <dbReference type="SAM" id="Phobius"/>
    </source>
</evidence>
<keyword evidence="1" id="KW-0472">Membrane</keyword>
<comment type="caution">
    <text evidence="2">The sequence shown here is derived from an EMBL/GenBank/DDBJ whole genome shotgun (WGS) entry which is preliminary data.</text>
</comment>
<dbReference type="EMBL" id="FPKH01000001">
    <property type="protein sequence ID" value="SFX13757.1"/>
    <property type="molecule type" value="Genomic_DNA"/>
</dbReference>
<dbReference type="AlphaFoldDB" id="A0AB38C389"/>
<keyword evidence="1" id="KW-1133">Transmembrane helix</keyword>
<feature type="transmembrane region" description="Helical" evidence="1">
    <location>
        <begin position="47"/>
        <end position="68"/>
    </location>
</feature>
<evidence type="ECO:0000313" key="3">
    <source>
        <dbReference type="Proteomes" id="UP000182489"/>
    </source>
</evidence>
<protein>
    <recommendedName>
        <fullName evidence="4">DUF2818 family protein</fullName>
    </recommendedName>
</protein>
<evidence type="ECO:0008006" key="4">
    <source>
        <dbReference type="Google" id="ProtNLM"/>
    </source>
</evidence>
<reference evidence="2 3" key="1">
    <citation type="submission" date="2016-11" db="EMBL/GenBank/DDBJ databases">
        <authorList>
            <person name="Varghese N."/>
            <person name="Submissions S."/>
        </authorList>
    </citation>
    <scope>NUCLEOTIDE SEQUENCE [LARGE SCALE GENOMIC DNA]</scope>
    <source>
        <strain evidence="2 3">NFR18</strain>
    </source>
</reference>
<feature type="transmembrane region" description="Helical" evidence="1">
    <location>
        <begin position="80"/>
        <end position="103"/>
    </location>
</feature>
<feature type="transmembrane region" description="Helical" evidence="1">
    <location>
        <begin position="6"/>
        <end position="27"/>
    </location>
</feature>
<dbReference type="RefSeq" id="WP_072452738.1">
    <property type="nucleotide sequence ID" value="NZ_FPKH01000001.1"/>
</dbReference>
<gene>
    <name evidence="2" type="ORF">SAMN03097694_0874</name>
</gene>